<dbReference type="InterPro" id="IPR007159">
    <property type="entry name" value="SpoVT-AbrB_dom"/>
</dbReference>
<sequence>MEKAAFIRKMDDLGRIVLPKRIRKALKINEQDSIEIFVEDEKIILQKYSEGRACFVTGRVSDQNKVLSGGIVLSPEGARTLLQDLLSLRLQKEI</sequence>
<dbReference type="RefSeq" id="WP_269430228.1">
    <property type="nucleotide sequence ID" value="NZ_CP023481.1"/>
</dbReference>
<keyword evidence="4" id="KW-1185">Reference proteome</keyword>
<name>A0ABU6H0J1_9BACI</name>
<protein>
    <submittedName>
        <fullName evidence="3">AbrB/MazE/SpoVT family DNA-binding domain-containing protein</fullName>
    </submittedName>
</protein>
<dbReference type="Proteomes" id="UP001341297">
    <property type="component" value="Unassembled WGS sequence"/>
</dbReference>
<dbReference type="Gene3D" id="2.10.260.10">
    <property type="match status" value="1"/>
</dbReference>
<accession>A0ABU6H0J1</accession>
<feature type="domain" description="SpoVT-AbrB" evidence="2">
    <location>
        <begin position="5"/>
        <end position="50"/>
    </location>
</feature>
<reference evidence="3 4" key="1">
    <citation type="submission" date="2023-03" db="EMBL/GenBank/DDBJ databases">
        <title>Agriculturally important microbes genome sequencing.</title>
        <authorList>
            <person name="Dunlap C."/>
        </authorList>
    </citation>
    <scope>NUCLEOTIDE SEQUENCE [LARGE SCALE GENOMIC DNA]</scope>
    <source>
        <strain evidence="3 4">CBP-3203</strain>
    </source>
</reference>
<dbReference type="EMBL" id="JARRTL010000007">
    <property type="protein sequence ID" value="MEC0484529.1"/>
    <property type="molecule type" value="Genomic_DNA"/>
</dbReference>
<gene>
    <name evidence="3" type="ORF">P8828_06645</name>
</gene>
<dbReference type="PANTHER" id="PTHR36432:SF4">
    <property type="entry name" value="TRANSITION STATE REGULATOR ABH-RELATED"/>
    <property type="match status" value="1"/>
</dbReference>
<keyword evidence="1 3" id="KW-0238">DNA-binding</keyword>
<dbReference type="PANTHER" id="PTHR36432">
    <property type="match status" value="1"/>
</dbReference>
<dbReference type="Pfam" id="PF18277">
    <property type="entry name" value="AbrB_C"/>
    <property type="match status" value="1"/>
</dbReference>
<evidence type="ECO:0000256" key="1">
    <source>
        <dbReference type="PROSITE-ProRule" id="PRU01076"/>
    </source>
</evidence>
<evidence type="ECO:0000313" key="4">
    <source>
        <dbReference type="Proteomes" id="UP001341297"/>
    </source>
</evidence>
<evidence type="ECO:0000313" key="3">
    <source>
        <dbReference type="EMBL" id="MEC0484529.1"/>
    </source>
</evidence>
<dbReference type="InterPro" id="IPR040678">
    <property type="entry name" value="AbrB_C"/>
</dbReference>
<dbReference type="InterPro" id="IPR052731">
    <property type="entry name" value="B_subtilis_Trans_State_Reg"/>
</dbReference>
<dbReference type="Pfam" id="PF04014">
    <property type="entry name" value="MazE_antitoxin"/>
    <property type="match status" value="1"/>
</dbReference>
<dbReference type="InterPro" id="IPR037914">
    <property type="entry name" value="SpoVT-AbrB_sf"/>
</dbReference>
<dbReference type="SUPFAM" id="SSF89447">
    <property type="entry name" value="AbrB/MazE/MraZ-like"/>
    <property type="match status" value="1"/>
</dbReference>
<comment type="caution">
    <text evidence="3">The sequence shown here is derived from an EMBL/GenBank/DDBJ whole genome shotgun (WGS) entry which is preliminary data.</text>
</comment>
<organism evidence="3 4">
    <name type="scientific">Bacillus glycinifermentans</name>
    <dbReference type="NCBI Taxonomy" id="1664069"/>
    <lineage>
        <taxon>Bacteria</taxon>
        <taxon>Bacillati</taxon>
        <taxon>Bacillota</taxon>
        <taxon>Bacilli</taxon>
        <taxon>Bacillales</taxon>
        <taxon>Bacillaceae</taxon>
        <taxon>Bacillus</taxon>
    </lineage>
</organism>
<dbReference type="SMART" id="SM00966">
    <property type="entry name" value="SpoVT_AbrB"/>
    <property type="match status" value="1"/>
</dbReference>
<dbReference type="NCBIfam" id="TIGR01439">
    <property type="entry name" value="lp_hng_hel_AbrB"/>
    <property type="match status" value="1"/>
</dbReference>
<evidence type="ECO:0000259" key="2">
    <source>
        <dbReference type="PROSITE" id="PS51740"/>
    </source>
</evidence>
<proteinExistence type="predicted"/>
<dbReference type="GO" id="GO:0003677">
    <property type="term" value="F:DNA binding"/>
    <property type="evidence" value="ECO:0007669"/>
    <property type="project" value="UniProtKB-KW"/>
</dbReference>
<dbReference type="PROSITE" id="PS51740">
    <property type="entry name" value="SPOVT_ABRB"/>
    <property type="match status" value="1"/>
</dbReference>